<dbReference type="EMBL" id="AGBF01000252">
    <property type="protein sequence ID" value="EGX55224.1"/>
    <property type="molecule type" value="Genomic_DNA"/>
</dbReference>
<dbReference type="SUPFAM" id="SSF46785">
    <property type="entry name" value="Winged helix' DNA-binding domain"/>
    <property type="match status" value="1"/>
</dbReference>
<sequence>MTEVAPSTVQKAVASLREEGRLYTVPGQGSFVSRD</sequence>
<name>G2GMP5_9ACTN</name>
<dbReference type="InterPro" id="IPR036390">
    <property type="entry name" value="WH_DNA-bd_sf"/>
</dbReference>
<evidence type="ECO:0000313" key="2">
    <source>
        <dbReference type="Proteomes" id="UP000004217"/>
    </source>
</evidence>
<dbReference type="AlphaFoldDB" id="G2GMP5"/>
<dbReference type="InterPro" id="IPR036388">
    <property type="entry name" value="WH-like_DNA-bd_sf"/>
</dbReference>
<organism evidence="1 2">
    <name type="scientific">Streptomyces zinciresistens K42</name>
    <dbReference type="NCBI Taxonomy" id="700597"/>
    <lineage>
        <taxon>Bacteria</taxon>
        <taxon>Bacillati</taxon>
        <taxon>Actinomycetota</taxon>
        <taxon>Actinomycetes</taxon>
        <taxon>Kitasatosporales</taxon>
        <taxon>Streptomycetaceae</taxon>
        <taxon>Streptomyces</taxon>
    </lineage>
</organism>
<protein>
    <recommendedName>
        <fullName evidence="3">GntR family transcriptional regulator</fullName>
    </recommendedName>
</protein>
<accession>G2GMP5</accession>
<proteinExistence type="predicted"/>
<reference evidence="1 2" key="1">
    <citation type="submission" date="2011-08" db="EMBL/GenBank/DDBJ databases">
        <authorList>
            <person name="Lin Y."/>
            <person name="Hao X."/>
            <person name="Johnstone L."/>
            <person name="Miller S.J."/>
            <person name="Wei G."/>
            <person name="Rensing C."/>
        </authorList>
    </citation>
    <scope>NUCLEOTIDE SEQUENCE [LARGE SCALE GENOMIC DNA]</scope>
    <source>
        <strain evidence="1 2">K42</strain>
    </source>
</reference>
<dbReference type="Gene3D" id="1.10.10.10">
    <property type="entry name" value="Winged helix-like DNA-binding domain superfamily/Winged helix DNA-binding domain"/>
    <property type="match status" value="1"/>
</dbReference>
<gene>
    <name evidence="1" type="ORF">SZN_33996</name>
</gene>
<dbReference type="Proteomes" id="UP000004217">
    <property type="component" value="Unassembled WGS sequence"/>
</dbReference>
<comment type="caution">
    <text evidence="1">The sequence shown here is derived from an EMBL/GenBank/DDBJ whole genome shotgun (WGS) entry which is preliminary data.</text>
</comment>
<evidence type="ECO:0000313" key="1">
    <source>
        <dbReference type="EMBL" id="EGX55224.1"/>
    </source>
</evidence>
<evidence type="ECO:0008006" key="3">
    <source>
        <dbReference type="Google" id="ProtNLM"/>
    </source>
</evidence>
<keyword evidence="2" id="KW-1185">Reference proteome</keyword>